<dbReference type="Gene3D" id="1.25.40.390">
    <property type="match status" value="1"/>
</dbReference>
<evidence type="ECO:0000256" key="4">
    <source>
        <dbReference type="ARBA" id="ARBA00023136"/>
    </source>
</evidence>
<dbReference type="SUPFAM" id="SSF48452">
    <property type="entry name" value="TPR-like"/>
    <property type="match status" value="1"/>
</dbReference>
<gene>
    <name evidence="9" type="ORF">SAMN04487850_1034</name>
</gene>
<comment type="subcellular location">
    <subcellularLocation>
        <location evidence="1">Cell outer membrane</location>
    </subcellularLocation>
</comment>
<dbReference type="AlphaFoldDB" id="A0A1I0N8S4"/>
<evidence type="ECO:0000256" key="1">
    <source>
        <dbReference type="ARBA" id="ARBA00004442"/>
    </source>
</evidence>
<dbReference type="RefSeq" id="WP_091915139.1">
    <property type="nucleotide sequence ID" value="NZ_FOIQ01000002.1"/>
</dbReference>
<dbReference type="Pfam" id="PF14322">
    <property type="entry name" value="SusD-like_3"/>
    <property type="match status" value="1"/>
</dbReference>
<keyword evidence="5" id="KW-0998">Cell outer membrane</keyword>
<dbReference type="InterPro" id="IPR033985">
    <property type="entry name" value="SusD-like_N"/>
</dbReference>
<dbReference type="EMBL" id="FOIQ01000002">
    <property type="protein sequence ID" value="SEV97246.1"/>
    <property type="molecule type" value="Genomic_DNA"/>
</dbReference>
<dbReference type="GO" id="GO:0009279">
    <property type="term" value="C:cell outer membrane"/>
    <property type="evidence" value="ECO:0007669"/>
    <property type="project" value="UniProtKB-SubCell"/>
</dbReference>
<reference evidence="9 10" key="1">
    <citation type="submission" date="2016-10" db="EMBL/GenBank/DDBJ databases">
        <authorList>
            <person name="de Groot N.N."/>
        </authorList>
    </citation>
    <scope>NUCLEOTIDE SEQUENCE [LARGE SCALE GENOMIC DNA]</scope>
    <source>
        <strain evidence="9 10">TC2-24</strain>
    </source>
</reference>
<keyword evidence="3 6" id="KW-0732">Signal</keyword>
<evidence type="ECO:0000259" key="7">
    <source>
        <dbReference type="Pfam" id="PF07980"/>
    </source>
</evidence>
<dbReference type="Pfam" id="PF07980">
    <property type="entry name" value="SusD_RagB"/>
    <property type="match status" value="1"/>
</dbReference>
<dbReference type="Proteomes" id="UP000199373">
    <property type="component" value="Unassembled WGS sequence"/>
</dbReference>
<feature type="signal peptide" evidence="6">
    <location>
        <begin position="1"/>
        <end position="26"/>
    </location>
</feature>
<evidence type="ECO:0000256" key="6">
    <source>
        <dbReference type="SAM" id="SignalP"/>
    </source>
</evidence>
<feature type="chain" id="PRO_5011452333" evidence="6">
    <location>
        <begin position="27"/>
        <end position="656"/>
    </location>
</feature>
<evidence type="ECO:0000256" key="5">
    <source>
        <dbReference type="ARBA" id="ARBA00023237"/>
    </source>
</evidence>
<name>A0A1I0N8S4_9BACT</name>
<dbReference type="PROSITE" id="PS51257">
    <property type="entry name" value="PROKAR_LIPOPROTEIN"/>
    <property type="match status" value="1"/>
</dbReference>
<comment type="similarity">
    <text evidence="2">Belongs to the SusD family.</text>
</comment>
<evidence type="ECO:0000313" key="10">
    <source>
        <dbReference type="Proteomes" id="UP000199373"/>
    </source>
</evidence>
<dbReference type="InterPro" id="IPR011990">
    <property type="entry name" value="TPR-like_helical_dom_sf"/>
</dbReference>
<keyword evidence="4" id="KW-0472">Membrane</keyword>
<feature type="domain" description="RagB/SusD" evidence="7">
    <location>
        <begin position="292"/>
        <end position="654"/>
    </location>
</feature>
<dbReference type="InterPro" id="IPR012944">
    <property type="entry name" value="SusD_RagB_dom"/>
</dbReference>
<sequence length="656" mass="72684">MKTKSIKYIIAAGLLCCGLSTTLSSCSDVLDEQPRSQFDPTFFTTKTGIEGGLTALYAHLRYLYGEGYLLNMYETGTDEYTYAQSADDNFKSADLSGAGVLNASTSRGDRLWNRAFTYINTASGVIENGENAGIDASLLAEAYFFRAFDYFLLVQTFGGVPLDLGAGPLKFNTSPVRVSERNTVADVYTKCIFPDLEKAVADLPVSPRLPGTATKNLARLYLSKAYLTYAWWLENPKNIPTYPECTRNSAEAATYFQKAYNTAIEAINNPTPYALQPTFYDVNLAQNDRNSEIMLVADHDENEKYGNGGSGYGWGSGNAPENFAYWMETWNYTELKAKAASGADINPVQREAVQALGRPWTRMAAIADNFMEGGAWNDAVKTIDSRYDATFTLRYHTNFAKAGSAEEYVLGANGMKIYPNDVFFSWVPESEDSKIDYTVTEGNGNGNLGLGVMEGRPDFVVAVNHISRKKYPINWKIGMYRTDNNGGLGSPNGGSPRPWSIAKFSEFYLIAAEAAVKGAAVSGSWTARELVNVLRARAGKQTFNQNDNVAVNIDNSKAMTDATPGEITIDFILDERMREFWGEGYRWFDLVRTQTWNEKAGKYRIAGSGYTDKDLETVTRTINPGHYLRPIPQTQIDGLIMEDAAKKAYQNPEYQN</sequence>
<evidence type="ECO:0000259" key="8">
    <source>
        <dbReference type="Pfam" id="PF14322"/>
    </source>
</evidence>
<accession>A0A1I0N8S4</accession>
<organism evidence="9 10">
    <name type="scientific">Prevotella aff. ruminicola Tc2-24</name>
    <dbReference type="NCBI Taxonomy" id="81582"/>
    <lineage>
        <taxon>Bacteria</taxon>
        <taxon>Pseudomonadati</taxon>
        <taxon>Bacteroidota</taxon>
        <taxon>Bacteroidia</taxon>
        <taxon>Bacteroidales</taxon>
        <taxon>Prevotellaceae</taxon>
        <taxon>Prevotella</taxon>
    </lineage>
</organism>
<evidence type="ECO:0000256" key="2">
    <source>
        <dbReference type="ARBA" id="ARBA00006275"/>
    </source>
</evidence>
<protein>
    <submittedName>
        <fullName evidence="9">Starch-binding associating with outer membrane</fullName>
    </submittedName>
</protein>
<feature type="domain" description="SusD-like N-terminal" evidence="8">
    <location>
        <begin position="30"/>
        <end position="227"/>
    </location>
</feature>
<keyword evidence="10" id="KW-1185">Reference proteome</keyword>
<proteinExistence type="inferred from homology"/>
<evidence type="ECO:0000313" key="9">
    <source>
        <dbReference type="EMBL" id="SEV97246.1"/>
    </source>
</evidence>
<evidence type="ECO:0000256" key="3">
    <source>
        <dbReference type="ARBA" id="ARBA00022729"/>
    </source>
</evidence>